<dbReference type="RefSeq" id="WP_072792815.1">
    <property type="nucleotide sequence ID" value="NZ_FQUL01000093.1"/>
</dbReference>
<dbReference type="Proteomes" id="UP000184295">
    <property type="component" value="Unassembled WGS sequence"/>
</dbReference>
<sequence>MIHYKVRNLHVTILHSTFTISPKKSTLSTLTLETLVPQVAPKTLSVFGMGVGTLAALLVSIGDNPKRLRSDASFVCLCKVAPILASLSSVTHYRLHRGGARDGNSALYVAVIVRLRYCAKTKAYMGRRTAEGLSKMEVIRCLKRYLVREVLRALCSDYENLRRV</sequence>
<dbReference type="PANTHER" id="PTHR33055:SF16">
    <property type="entry name" value="TRANSPOSASE FOR INSERTION SEQUENCE ELEMENT IS1547"/>
    <property type="match status" value="1"/>
</dbReference>
<keyword evidence="3" id="KW-1185">Reference proteome</keyword>
<proteinExistence type="predicted"/>
<evidence type="ECO:0000259" key="1">
    <source>
        <dbReference type="Pfam" id="PF02371"/>
    </source>
</evidence>
<dbReference type="GO" id="GO:0003677">
    <property type="term" value="F:DNA binding"/>
    <property type="evidence" value="ECO:0007669"/>
    <property type="project" value="InterPro"/>
</dbReference>
<evidence type="ECO:0000313" key="2">
    <source>
        <dbReference type="EMBL" id="SHF08360.1"/>
    </source>
</evidence>
<dbReference type="PANTHER" id="PTHR33055">
    <property type="entry name" value="TRANSPOSASE FOR INSERTION SEQUENCE ELEMENT IS1111A"/>
    <property type="match status" value="1"/>
</dbReference>
<name>A0A1M4YRH1_9ACTN</name>
<evidence type="ECO:0000313" key="3">
    <source>
        <dbReference type="Proteomes" id="UP000184295"/>
    </source>
</evidence>
<dbReference type="InterPro" id="IPR047650">
    <property type="entry name" value="Transpos_IS110"/>
</dbReference>
<dbReference type="GO" id="GO:0004803">
    <property type="term" value="F:transposase activity"/>
    <property type="evidence" value="ECO:0007669"/>
    <property type="project" value="InterPro"/>
</dbReference>
<dbReference type="InterPro" id="IPR003346">
    <property type="entry name" value="Transposase_20"/>
</dbReference>
<accession>A0A1M4YRH1</accession>
<reference evidence="3" key="1">
    <citation type="submission" date="2016-11" db="EMBL/GenBank/DDBJ databases">
        <authorList>
            <person name="Varghese N."/>
            <person name="Submissions S."/>
        </authorList>
    </citation>
    <scope>NUCLEOTIDE SEQUENCE [LARGE SCALE GENOMIC DNA]</scope>
    <source>
        <strain evidence="3">DSM 19514</strain>
    </source>
</reference>
<gene>
    <name evidence="2" type="ORF">SAMN02745225_02396</name>
</gene>
<dbReference type="EMBL" id="FQUL01000093">
    <property type="protein sequence ID" value="SHF08360.1"/>
    <property type="molecule type" value="Genomic_DNA"/>
</dbReference>
<dbReference type="Pfam" id="PF02371">
    <property type="entry name" value="Transposase_20"/>
    <property type="match status" value="1"/>
</dbReference>
<organism evidence="2 3">
    <name type="scientific">Ferrithrix thermotolerans DSM 19514</name>
    <dbReference type="NCBI Taxonomy" id="1121881"/>
    <lineage>
        <taxon>Bacteria</taxon>
        <taxon>Bacillati</taxon>
        <taxon>Actinomycetota</taxon>
        <taxon>Acidimicrobiia</taxon>
        <taxon>Acidimicrobiales</taxon>
        <taxon>Acidimicrobiaceae</taxon>
        <taxon>Ferrithrix</taxon>
    </lineage>
</organism>
<feature type="domain" description="Transposase IS116/IS110/IS902 C-terminal" evidence="1">
    <location>
        <begin position="45"/>
        <end position="124"/>
    </location>
</feature>
<protein>
    <submittedName>
        <fullName evidence="2">Transposase IS116/IS110/IS902 family protein</fullName>
    </submittedName>
</protein>
<dbReference type="AlphaFoldDB" id="A0A1M4YRH1"/>
<dbReference type="GO" id="GO:0006313">
    <property type="term" value="P:DNA transposition"/>
    <property type="evidence" value="ECO:0007669"/>
    <property type="project" value="InterPro"/>
</dbReference>